<comment type="cofactor">
    <cofactor evidence="1">
        <name>heme</name>
        <dbReference type="ChEBI" id="CHEBI:30413"/>
    </cofactor>
</comment>
<dbReference type="PANTHER" id="PTHR24300:SF301">
    <property type="entry name" value="CYP2J25 PROTEIN-RELATED"/>
    <property type="match status" value="1"/>
</dbReference>
<organism evidence="5 6">
    <name type="scientific">Cirrhinus mrigala</name>
    <name type="common">Mrigala</name>
    <dbReference type="NCBI Taxonomy" id="683832"/>
    <lineage>
        <taxon>Eukaryota</taxon>
        <taxon>Metazoa</taxon>
        <taxon>Chordata</taxon>
        <taxon>Craniata</taxon>
        <taxon>Vertebrata</taxon>
        <taxon>Euteleostomi</taxon>
        <taxon>Actinopterygii</taxon>
        <taxon>Neopterygii</taxon>
        <taxon>Teleostei</taxon>
        <taxon>Ostariophysi</taxon>
        <taxon>Cypriniformes</taxon>
        <taxon>Cyprinidae</taxon>
        <taxon>Labeoninae</taxon>
        <taxon>Labeonini</taxon>
        <taxon>Cirrhinus</taxon>
    </lineage>
</organism>
<proteinExistence type="inferred from homology"/>
<evidence type="ECO:0000256" key="4">
    <source>
        <dbReference type="ARBA" id="ARBA00023004"/>
    </source>
</evidence>
<accession>A0ABD0RG68</accession>
<reference evidence="5 6" key="1">
    <citation type="submission" date="2024-05" db="EMBL/GenBank/DDBJ databases">
        <title>Genome sequencing and assembly of Indian major carp, Cirrhinus mrigala (Hamilton, 1822).</title>
        <authorList>
            <person name="Mohindra V."/>
            <person name="Chowdhury L.M."/>
            <person name="Lal K."/>
            <person name="Jena J.K."/>
        </authorList>
    </citation>
    <scope>NUCLEOTIDE SEQUENCE [LARGE SCALE GENOMIC DNA]</scope>
    <source>
        <strain evidence="5">CM1030</strain>
        <tissue evidence="5">Blood</tissue>
    </source>
</reference>
<protein>
    <submittedName>
        <fullName evidence="5">Uncharacterized protein</fullName>
    </submittedName>
</protein>
<dbReference type="Pfam" id="PF00067">
    <property type="entry name" value="p450"/>
    <property type="match status" value="1"/>
</dbReference>
<dbReference type="EMBL" id="JAMKFB020000004">
    <property type="protein sequence ID" value="KAL0196490.1"/>
    <property type="molecule type" value="Genomic_DNA"/>
</dbReference>
<name>A0ABD0RG68_CIRMR</name>
<dbReference type="AlphaFoldDB" id="A0ABD0RG68"/>
<dbReference type="InterPro" id="IPR050182">
    <property type="entry name" value="Cytochrome_P450_fam2"/>
</dbReference>
<dbReference type="InterPro" id="IPR002401">
    <property type="entry name" value="Cyt_P450_E_grp-I"/>
</dbReference>
<dbReference type="InterPro" id="IPR001128">
    <property type="entry name" value="Cyt_P450"/>
</dbReference>
<keyword evidence="4" id="KW-0408">Iron</keyword>
<dbReference type="Gene3D" id="1.10.630.10">
    <property type="entry name" value="Cytochrome P450"/>
    <property type="match status" value="1"/>
</dbReference>
<dbReference type="PRINTS" id="PR00463">
    <property type="entry name" value="EP450I"/>
</dbReference>
<keyword evidence="3" id="KW-0479">Metal-binding</keyword>
<dbReference type="GO" id="GO:0046872">
    <property type="term" value="F:metal ion binding"/>
    <property type="evidence" value="ECO:0007669"/>
    <property type="project" value="UniProtKB-KW"/>
</dbReference>
<dbReference type="Proteomes" id="UP001529510">
    <property type="component" value="Unassembled WGS sequence"/>
</dbReference>
<keyword evidence="6" id="KW-1185">Reference proteome</keyword>
<evidence type="ECO:0000256" key="3">
    <source>
        <dbReference type="ARBA" id="ARBA00022723"/>
    </source>
</evidence>
<comment type="similarity">
    <text evidence="2">Belongs to the cytochrome P450 family.</text>
</comment>
<sequence length="98" mass="11386">MRHVPGPHKKIFTLWREVIDFVREKVNAHRVDYDPSNPRDYIDCFLGEMENLKDDSAAGFDVENLCFCTLDLFGAGTETTSTTLYWGLLYMVKYSEIQ</sequence>
<feature type="non-terminal residue" evidence="5">
    <location>
        <position position="98"/>
    </location>
</feature>
<evidence type="ECO:0000256" key="1">
    <source>
        <dbReference type="ARBA" id="ARBA00001971"/>
    </source>
</evidence>
<dbReference type="PANTHER" id="PTHR24300">
    <property type="entry name" value="CYTOCHROME P450 508A4-RELATED"/>
    <property type="match status" value="1"/>
</dbReference>
<evidence type="ECO:0000313" key="5">
    <source>
        <dbReference type="EMBL" id="KAL0196490.1"/>
    </source>
</evidence>
<dbReference type="SUPFAM" id="SSF48264">
    <property type="entry name" value="Cytochrome P450"/>
    <property type="match status" value="1"/>
</dbReference>
<evidence type="ECO:0000256" key="2">
    <source>
        <dbReference type="ARBA" id="ARBA00010617"/>
    </source>
</evidence>
<evidence type="ECO:0000313" key="6">
    <source>
        <dbReference type="Proteomes" id="UP001529510"/>
    </source>
</evidence>
<dbReference type="InterPro" id="IPR036396">
    <property type="entry name" value="Cyt_P450_sf"/>
</dbReference>
<gene>
    <name evidence="5" type="ORF">M9458_010062</name>
</gene>
<comment type="caution">
    <text evidence="5">The sequence shown here is derived from an EMBL/GenBank/DDBJ whole genome shotgun (WGS) entry which is preliminary data.</text>
</comment>